<feature type="chain" id="PRO_5018330854" evidence="10">
    <location>
        <begin position="20"/>
        <end position="870"/>
    </location>
</feature>
<dbReference type="GO" id="GO:0016477">
    <property type="term" value="P:cell migration"/>
    <property type="evidence" value="ECO:0007669"/>
    <property type="project" value="TreeGrafter"/>
</dbReference>
<sequence>MTPMVHLLLLPFLLSIAAGMDLEELKGPFVDVTLDVNEATAVPYPVHQFEVPAGVTSFSVSGEGMDIFKMSKEGWLYLDKPLDWSENNNHYVFTVEGMQDEDVVAGPITVNINVVDINNNPPRFNPIVYTATILERRKPDDPFIQVSATDQDDPTTDNARLRYSLVSQVPNNNNIFLFQIDPKTGDISTTKEGEEMLQAKPGIQFSRGEERSIDSLKAKFDDYCPGPNILYEQNPFFSCVATQEMKRRNLDPLEDPDYVLFVRVQDKNGATETALSANARVYIIVKPNLWVNPGPLTIEENLKGDYPRVIAKVQSNVPDAGYSLVQKERELRFPFQIKENGEILLTEELDREEKDTYILVVFAKDANDIEVDPPMEIQVLVADVNDNKPVCEKELTELEIQENEPIGSEVGYLLARDDDQPGTIRSLLTYTISSQDPPSSLESFSIDQTDGRIQAVRLLQRKEQNIYNLDVKVSDSEFSTICKVIIKVIGVNKEEPVFEENYYGNHSLPEDTEVGSTVLTIKATDTDEPDTGSSNINFEISSGNEGDVFTVESDGKGVGYVVIAKPLDFESHSTFDLQIDARNPEPLKKGVEYTSKSTATLTVSVNNVDEAPEITMDTVDVVVPENFTKGSVLLKINAKDPEGEEIGFKLDGDDKGWLEINPATGEIKTKTKMDRETLETFDVTVTAFEKKNPDKSSVRVVHVRLLDVNDNVPKLTKSDDFICMQNVKPLIIEANDADDDPFSGPFDFAFTKKSPNWKLTKLDDSSAQLQLTKKPLKEGTYTLQITVKDRAGMGIPNPFEVKICNCTTFGYCYLPPHGKSFKPPMGLTIGILVGVLGFCVVIFIVVVKRSSRNNNNSNNQPEDGERKPMM</sequence>
<dbReference type="GeneTree" id="ENSGT00940000157655"/>
<dbReference type="Gene3D" id="2.60.40.60">
    <property type="entry name" value="Cadherins"/>
    <property type="match status" value="7"/>
</dbReference>
<dbReference type="Bgee" id="ENSPREG00000018543">
    <property type="expression patterns" value="Expressed in head"/>
</dbReference>
<dbReference type="GO" id="GO:0008013">
    <property type="term" value="F:beta-catenin binding"/>
    <property type="evidence" value="ECO:0007669"/>
    <property type="project" value="TreeGrafter"/>
</dbReference>
<keyword evidence="13" id="KW-1185">Reference proteome</keyword>
<dbReference type="GO" id="GO:0044331">
    <property type="term" value="P:cell-cell adhesion mediated by cadherin"/>
    <property type="evidence" value="ECO:0007669"/>
    <property type="project" value="TreeGrafter"/>
</dbReference>
<dbReference type="FunFam" id="2.60.40.60:FF:000019">
    <property type="entry name" value="Cadherin 2"/>
    <property type="match status" value="1"/>
</dbReference>
<dbReference type="InterPro" id="IPR002126">
    <property type="entry name" value="Cadherin-like_dom"/>
</dbReference>
<reference evidence="13" key="1">
    <citation type="submission" date="2013-11" db="EMBL/GenBank/DDBJ databases">
        <title>The genomic landscape of the Guanapo guppy.</title>
        <authorList>
            <person name="Kuenstner A."/>
            <person name="Dreyer C."/>
        </authorList>
    </citation>
    <scope>NUCLEOTIDE SEQUENCE</scope>
    <source>
        <strain evidence="13">Guanapo</strain>
    </source>
</reference>
<evidence type="ECO:0000313" key="13">
    <source>
        <dbReference type="Proteomes" id="UP000242638"/>
    </source>
</evidence>
<dbReference type="STRING" id="8081.ENSPREP00000027420"/>
<dbReference type="InterPro" id="IPR020894">
    <property type="entry name" value="Cadherin_CS"/>
</dbReference>
<feature type="domain" description="Cadherin" evidence="11">
    <location>
        <begin position="58"/>
        <end position="124"/>
    </location>
</feature>
<dbReference type="GO" id="GO:0045296">
    <property type="term" value="F:cadherin binding"/>
    <property type="evidence" value="ECO:0007669"/>
    <property type="project" value="TreeGrafter"/>
</dbReference>
<dbReference type="Ensembl" id="ENSPRET00000027716.1">
    <property type="protein sequence ID" value="ENSPREP00000027420.1"/>
    <property type="gene ID" value="ENSPREG00000018543.1"/>
</dbReference>
<dbReference type="OMA" id="DVNNEMP"/>
<feature type="domain" description="Cadherin" evidence="11">
    <location>
        <begin position="125"/>
        <end position="191"/>
    </location>
</feature>
<dbReference type="SMART" id="SM00112">
    <property type="entry name" value="CA"/>
    <property type="match status" value="6"/>
</dbReference>
<dbReference type="PANTHER" id="PTHR24027:SF419">
    <property type="entry name" value="CADHERIN-17"/>
    <property type="match status" value="1"/>
</dbReference>
<keyword evidence="9" id="KW-0812">Transmembrane</keyword>
<feature type="domain" description="Cadherin" evidence="11">
    <location>
        <begin position="507"/>
        <end position="614"/>
    </location>
</feature>
<feature type="domain" description="Cadherin" evidence="11">
    <location>
        <begin position="392"/>
        <end position="498"/>
    </location>
</feature>
<feature type="signal peptide" evidence="10">
    <location>
        <begin position="1"/>
        <end position="19"/>
    </location>
</feature>
<keyword evidence="2" id="KW-1003">Cell membrane</keyword>
<reference evidence="12" key="2">
    <citation type="submission" date="2025-08" db="UniProtKB">
        <authorList>
            <consortium name="Ensembl"/>
        </authorList>
    </citation>
    <scope>IDENTIFICATION</scope>
    <source>
        <strain evidence="12">Guanapo</strain>
    </source>
</reference>
<feature type="transmembrane region" description="Helical" evidence="9">
    <location>
        <begin position="825"/>
        <end position="847"/>
    </location>
</feature>
<dbReference type="KEGG" id="pret:103478662"/>
<dbReference type="GO" id="GO:0005509">
    <property type="term" value="F:calcium ion binding"/>
    <property type="evidence" value="ECO:0007669"/>
    <property type="project" value="UniProtKB-UniRule"/>
</dbReference>
<dbReference type="InterPro" id="IPR039808">
    <property type="entry name" value="Cadherin"/>
</dbReference>
<evidence type="ECO:0000259" key="11">
    <source>
        <dbReference type="PROSITE" id="PS50268"/>
    </source>
</evidence>
<dbReference type="GO" id="GO:0016342">
    <property type="term" value="C:catenin complex"/>
    <property type="evidence" value="ECO:0007669"/>
    <property type="project" value="TreeGrafter"/>
</dbReference>
<organism evidence="12 13">
    <name type="scientific">Poecilia reticulata</name>
    <name type="common">Guppy</name>
    <name type="synonym">Acanthophacelus reticulatus</name>
    <dbReference type="NCBI Taxonomy" id="8081"/>
    <lineage>
        <taxon>Eukaryota</taxon>
        <taxon>Metazoa</taxon>
        <taxon>Chordata</taxon>
        <taxon>Craniata</taxon>
        <taxon>Vertebrata</taxon>
        <taxon>Euteleostomi</taxon>
        <taxon>Actinopterygii</taxon>
        <taxon>Neopterygii</taxon>
        <taxon>Teleostei</taxon>
        <taxon>Neoteleostei</taxon>
        <taxon>Acanthomorphata</taxon>
        <taxon>Ovalentaria</taxon>
        <taxon>Atherinomorphae</taxon>
        <taxon>Cyprinodontiformes</taxon>
        <taxon>Poeciliidae</taxon>
        <taxon>Poeciliinae</taxon>
        <taxon>Poecilia</taxon>
    </lineage>
</organism>
<evidence type="ECO:0000256" key="1">
    <source>
        <dbReference type="ARBA" id="ARBA00004236"/>
    </source>
</evidence>
<dbReference type="InterPro" id="IPR015919">
    <property type="entry name" value="Cadherin-like_sf"/>
</dbReference>
<dbReference type="GO" id="GO:0007043">
    <property type="term" value="P:cell-cell junction assembly"/>
    <property type="evidence" value="ECO:0007669"/>
    <property type="project" value="TreeGrafter"/>
</dbReference>
<evidence type="ECO:0000313" key="12">
    <source>
        <dbReference type="Ensembl" id="ENSPREP00000027420.1"/>
    </source>
</evidence>
<dbReference type="GO" id="GO:0005912">
    <property type="term" value="C:adherens junction"/>
    <property type="evidence" value="ECO:0007669"/>
    <property type="project" value="TreeGrafter"/>
</dbReference>
<dbReference type="SUPFAM" id="SSF49313">
    <property type="entry name" value="Cadherin-like"/>
    <property type="match status" value="7"/>
</dbReference>
<evidence type="ECO:0000256" key="3">
    <source>
        <dbReference type="ARBA" id="ARBA00022737"/>
    </source>
</evidence>
<keyword evidence="7" id="KW-0325">Glycoprotein</keyword>
<dbReference type="GO" id="GO:0016339">
    <property type="term" value="P:calcium-dependent cell-cell adhesion via plasma membrane cell adhesion molecules"/>
    <property type="evidence" value="ECO:0007669"/>
    <property type="project" value="TreeGrafter"/>
</dbReference>
<protein>
    <submittedName>
        <fullName evidence="12">Cadherin 17, LI cadherin (liver-intestine)</fullName>
    </submittedName>
</protein>
<feature type="domain" description="Cadherin" evidence="11">
    <location>
        <begin position="322"/>
        <end position="391"/>
    </location>
</feature>
<reference evidence="12" key="3">
    <citation type="submission" date="2025-09" db="UniProtKB">
        <authorList>
            <consortium name="Ensembl"/>
        </authorList>
    </citation>
    <scope>IDENTIFICATION</scope>
    <source>
        <strain evidence="12">Guanapo</strain>
    </source>
</reference>
<dbReference type="GO" id="GO:0007156">
    <property type="term" value="P:homophilic cell adhesion via plasma membrane adhesion molecules"/>
    <property type="evidence" value="ECO:0007669"/>
    <property type="project" value="InterPro"/>
</dbReference>
<dbReference type="GO" id="GO:0034332">
    <property type="term" value="P:adherens junction organization"/>
    <property type="evidence" value="ECO:0007669"/>
    <property type="project" value="TreeGrafter"/>
</dbReference>
<proteinExistence type="predicted"/>
<keyword evidence="5" id="KW-0130">Cell adhesion</keyword>
<dbReference type="RefSeq" id="XP_008430866.1">
    <property type="nucleotide sequence ID" value="XM_008432644.2"/>
</dbReference>
<dbReference type="AlphaFoldDB" id="A0A3P9Q026"/>
<feature type="domain" description="Cadherin" evidence="11">
    <location>
        <begin position="615"/>
        <end position="715"/>
    </location>
</feature>
<keyword evidence="4 8" id="KW-0106">Calcium</keyword>
<evidence type="ECO:0000256" key="9">
    <source>
        <dbReference type="SAM" id="Phobius"/>
    </source>
</evidence>
<evidence type="ECO:0000256" key="7">
    <source>
        <dbReference type="ARBA" id="ARBA00023180"/>
    </source>
</evidence>
<evidence type="ECO:0000256" key="6">
    <source>
        <dbReference type="ARBA" id="ARBA00023136"/>
    </source>
</evidence>
<name>A0A3P9Q026_POERE</name>
<dbReference type="GeneID" id="103478662"/>
<keyword evidence="3" id="KW-0677">Repeat</keyword>
<evidence type="ECO:0000256" key="5">
    <source>
        <dbReference type="ARBA" id="ARBA00022889"/>
    </source>
</evidence>
<dbReference type="Pfam" id="PF00028">
    <property type="entry name" value="Cadherin"/>
    <property type="match status" value="4"/>
</dbReference>
<comment type="subcellular location">
    <subcellularLocation>
        <location evidence="1">Cell membrane</location>
    </subcellularLocation>
</comment>
<keyword evidence="10" id="KW-0732">Signal</keyword>
<evidence type="ECO:0000256" key="4">
    <source>
        <dbReference type="ARBA" id="ARBA00022837"/>
    </source>
</evidence>
<dbReference type="CDD" id="cd11304">
    <property type="entry name" value="Cadherin_repeat"/>
    <property type="match status" value="5"/>
</dbReference>
<dbReference type="CTD" id="1015"/>
<dbReference type="PRINTS" id="PR00205">
    <property type="entry name" value="CADHERIN"/>
</dbReference>
<evidence type="ECO:0000256" key="2">
    <source>
        <dbReference type="ARBA" id="ARBA00022475"/>
    </source>
</evidence>
<accession>A0A3P9Q026</accession>
<evidence type="ECO:0000256" key="10">
    <source>
        <dbReference type="SAM" id="SignalP"/>
    </source>
</evidence>
<dbReference type="OrthoDB" id="9946173at2759"/>
<evidence type="ECO:0000256" key="8">
    <source>
        <dbReference type="PROSITE-ProRule" id="PRU00043"/>
    </source>
</evidence>
<dbReference type="PANTHER" id="PTHR24027">
    <property type="entry name" value="CADHERIN-23"/>
    <property type="match status" value="1"/>
</dbReference>
<dbReference type="PROSITE" id="PS00232">
    <property type="entry name" value="CADHERIN_1"/>
    <property type="match status" value="2"/>
</dbReference>
<keyword evidence="6 9" id="KW-0472">Membrane</keyword>
<keyword evidence="9" id="KW-1133">Transmembrane helix</keyword>
<dbReference type="Proteomes" id="UP000242638">
    <property type="component" value="Unassembled WGS sequence"/>
</dbReference>
<dbReference type="PROSITE" id="PS50268">
    <property type="entry name" value="CADHERIN_2"/>
    <property type="match status" value="6"/>
</dbReference>
<dbReference type="GO" id="GO:0000902">
    <property type="term" value="P:cell morphogenesis"/>
    <property type="evidence" value="ECO:0007669"/>
    <property type="project" value="TreeGrafter"/>
</dbReference>